<dbReference type="GO" id="GO:1990904">
    <property type="term" value="C:ribonucleoprotein complex"/>
    <property type="evidence" value="ECO:0007669"/>
    <property type="project" value="UniProtKB-KW"/>
</dbReference>
<evidence type="ECO:0000256" key="14">
    <source>
        <dbReference type="ARBA" id="ARBA00023200"/>
    </source>
</evidence>
<keyword evidence="10" id="KW-1040">Host Golgi apparatus</keyword>
<dbReference type="Pfam" id="PF05733">
    <property type="entry name" value="Tenui_N"/>
    <property type="match status" value="1"/>
</dbReference>
<evidence type="ECO:0000256" key="2">
    <source>
        <dbReference type="ARBA" id="ARBA00004147"/>
    </source>
</evidence>
<evidence type="ECO:0000256" key="10">
    <source>
        <dbReference type="ARBA" id="ARBA00022812"/>
    </source>
</evidence>
<evidence type="ECO:0000256" key="1">
    <source>
        <dbReference type="ARBA" id="ARBA00004136"/>
    </source>
</evidence>
<dbReference type="RefSeq" id="YP_010086089.1">
    <property type="nucleotide sequence ID" value="NC_055318.1"/>
</dbReference>
<dbReference type="GO" id="GO:0044172">
    <property type="term" value="C:host cell endoplasmic reticulum-Golgi intermediate compartment"/>
    <property type="evidence" value="ECO:0007669"/>
    <property type="project" value="UniProtKB-SubCell"/>
</dbReference>
<dbReference type="GO" id="GO:0003723">
    <property type="term" value="F:RNA binding"/>
    <property type="evidence" value="ECO:0007669"/>
    <property type="project" value="UniProtKB-UniRule"/>
</dbReference>
<evidence type="ECO:0000256" key="4">
    <source>
        <dbReference type="ARBA" id="ARBA00004328"/>
    </source>
</evidence>
<keyword evidence="15 17" id="KW-0687">Ribonucleoprotein</keyword>
<sequence>MSDYAQIAIEFGNSEVDGDLIEAWVKEFEYQGFDPRIVVKLVSEVEGWQTDVKKMIILALTRGNKPEKMVTKMSAKGREEVAKLVKKYKLKSGNPGRNDLTLSRVAAAFASWTCNAIYHVQYYLPVTGNHMDAISKNYPRPMMHPSFAGLIDPAMRDRQILIEAHSLFLIEFAQKINVNLRGKSKAEICLSFDQPLNAAINSNFLTSAQKLKALTALGIIDDHQKPSKDVVNAADAFRRI</sequence>
<evidence type="ECO:0000313" key="18">
    <source>
        <dbReference type="EMBL" id="AHK60935.1"/>
    </source>
</evidence>
<evidence type="ECO:0000256" key="9">
    <source>
        <dbReference type="ARBA" id="ARBA00022562"/>
    </source>
</evidence>
<dbReference type="GO" id="GO:0044177">
    <property type="term" value="C:host cell Golgi apparatus"/>
    <property type="evidence" value="ECO:0007669"/>
    <property type="project" value="UniProtKB-SubCell"/>
</dbReference>
<evidence type="ECO:0000256" key="16">
    <source>
        <dbReference type="ARBA" id="ARBA00046628"/>
    </source>
</evidence>
<keyword evidence="9" id="KW-1048">Host nucleus</keyword>
<evidence type="ECO:0000256" key="8">
    <source>
        <dbReference type="ARBA" id="ARBA00022561"/>
    </source>
</evidence>
<dbReference type="Proteomes" id="UP000118266">
    <property type="component" value="Genome"/>
</dbReference>
<evidence type="ECO:0000256" key="12">
    <source>
        <dbReference type="ARBA" id="ARBA00022884"/>
    </source>
</evidence>
<evidence type="ECO:0000256" key="7">
    <source>
        <dbReference type="ARBA" id="ARBA00014389"/>
    </source>
</evidence>
<keyword evidence="8 17" id="KW-0167">Capsid protein</keyword>
<protein>
    <recommendedName>
        <fullName evidence="7 17">Nucleoprotein</fullName>
    </recommendedName>
</protein>
<dbReference type="PIRSF" id="PIRSF003953">
    <property type="entry name" value="N_PhelboV"/>
    <property type="match status" value="1"/>
</dbReference>
<keyword evidence="14" id="KW-1035">Host cytoplasm</keyword>
<comment type="subcellular location">
    <subcellularLocation>
        <location evidence="1">Host Golgi apparatus</location>
    </subcellularLocation>
    <subcellularLocation>
        <location evidence="3">Host cytoplasm</location>
    </subcellularLocation>
    <subcellularLocation>
        <location evidence="5">Host endoplasmic reticulum-Golgi intermediate compartment</location>
    </subcellularLocation>
    <subcellularLocation>
        <location evidence="2">Host nucleus</location>
    </subcellularLocation>
    <subcellularLocation>
        <location evidence="4 17">Virion</location>
    </subcellularLocation>
</comment>
<dbReference type="GO" id="GO:0042025">
    <property type="term" value="C:host cell nucleus"/>
    <property type="evidence" value="ECO:0007669"/>
    <property type="project" value="UniProtKB-SubCell"/>
</dbReference>
<keyword evidence="13 17" id="KW-0543">Viral nucleoprotein</keyword>
<comment type="subunit">
    <text evidence="16">Homodimer. Homohexamer; ring-shaped, necessary to form the nucleocapsid. Homopentamers; opened pentamers in solution. Binds to viral genomic RNA. Interacts with glycoprotein Gn; this interaction allows packaging of nucleocapsids into virions.</text>
</comment>
<evidence type="ECO:0000256" key="6">
    <source>
        <dbReference type="ARBA" id="ARBA00005299"/>
    </source>
</evidence>
<comment type="similarity">
    <text evidence="6 17">Belongs to the phlebovirus nucleocapsid protein family.</text>
</comment>
<dbReference type="EMBL" id="KF297905">
    <property type="protein sequence ID" value="AHK60935.1"/>
    <property type="molecule type" value="Genomic_RNA"/>
</dbReference>
<dbReference type="GO" id="GO:0019013">
    <property type="term" value="C:viral nucleocapsid"/>
    <property type="evidence" value="ECO:0007669"/>
    <property type="project" value="UniProtKB-UniRule"/>
</dbReference>
<accession>W8JCM3</accession>
<evidence type="ECO:0000256" key="17">
    <source>
        <dbReference type="PIRNR" id="PIRNR003953"/>
    </source>
</evidence>
<keyword evidence="19" id="KW-1185">Reference proteome</keyword>
<dbReference type="KEGG" id="vg:65101204"/>
<evidence type="ECO:0000313" key="19">
    <source>
        <dbReference type="Proteomes" id="UP000118266"/>
    </source>
</evidence>
<organism evidence="18 19">
    <name type="scientific">Gabek Forest virus</name>
    <dbReference type="NCBI Taxonomy" id="629736"/>
    <lineage>
        <taxon>Viruses</taxon>
        <taxon>Riboviria</taxon>
        <taxon>Orthornavirae</taxon>
        <taxon>Negarnaviricota</taxon>
        <taxon>Polyploviricotina</taxon>
        <taxon>Bunyaviricetes</taxon>
        <taxon>Hareavirales</taxon>
        <taxon>Phenuiviridae</taxon>
        <taxon>Phlebovirus</taxon>
        <taxon>Phlebovirus gabekense</taxon>
    </lineage>
</organism>
<dbReference type="InterPro" id="IPR015971">
    <property type="entry name" value="Nucleocapsid_Phlebovirus"/>
</dbReference>
<keyword evidence="12 17" id="KW-0694">RNA-binding</keyword>
<evidence type="ECO:0000256" key="3">
    <source>
        <dbReference type="ARBA" id="ARBA00004192"/>
    </source>
</evidence>
<dbReference type="GeneID" id="65101204"/>
<reference evidence="18 19" key="1">
    <citation type="journal article" date="2014" name="J. Gen. Virol.">
        <title>Characterization of the Sandfly fever Naples species complex and description of a new Karimabad species complex (genus Phlebovirus, family Bunyaviridae).</title>
        <authorList>
            <person name="Palacios G."/>
            <person name="Tesh R.B."/>
            <person name="Savji N."/>
            <person name="Travassos da Rosa A.P."/>
            <person name="Guzman H."/>
            <person name="Bussetti A.V."/>
            <person name="Desai A."/>
            <person name="Ladner J."/>
            <person name="Sanchez-Seco M."/>
            <person name="Lipkin W.I."/>
        </authorList>
    </citation>
    <scope>NUCLEOTIDE SEQUENCE [LARGE SCALE GENOMIC DNA]</scope>
    <source>
        <strain evidence="18">Sud AN 754-61</strain>
    </source>
</reference>
<proteinExistence type="inferred from homology"/>
<evidence type="ECO:0000256" key="15">
    <source>
        <dbReference type="ARBA" id="ARBA00023274"/>
    </source>
</evidence>
<evidence type="ECO:0000256" key="5">
    <source>
        <dbReference type="ARBA" id="ARBA00004452"/>
    </source>
</evidence>
<name>W8JCM3_9VIRU</name>
<evidence type="ECO:0000256" key="11">
    <source>
        <dbReference type="ARBA" id="ARBA00022844"/>
    </source>
</evidence>
<dbReference type="InterPro" id="IPR009522">
    <property type="entry name" value="Capsid_Phlebovir/Tenuivir"/>
</dbReference>
<evidence type="ECO:0000256" key="13">
    <source>
        <dbReference type="ARBA" id="ARBA00023086"/>
    </source>
</evidence>
<keyword evidence="11 17" id="KW-0946">Virion</keyword>